<dbReference type="EMBL" id="KB446547">
    <property type="protein sequence ID" value="EME38417.1"/>
    <property type="molecule type" value="Genomic_DNA"/>
</dbReference>
<dbReference type="eggNOG" id="ENOG502R9ZK">
    <property type="taxonomic scope" value="Eukaryota"/>
</dbReference>
<evidence type="ECO:0000313" key="3">
    <source>
        <dbReference type="EMBL" id="EME38417.1"/>
    </source>
</evidence>
<keyword evidence="4" id="KW-1185">Reference proteome</keyword>
<protein>
    <recommendedName>
        <fullName evidence="5">Mid2 domain-containing protein</fullName>
    </recommendedName>
</protein>
<dbReference type="AlphaFoldDB" id="N1PBJ5"/>
<organism evidence="3 4">
    <name type="scientific">Dothistroma septosporum (strain NZE10 / CBS 128990)</name>
    <name type="common">Red band needle blight fungus</name>
    <name type="synonym">Mycosphaerella pini</name>
    <dbReference type="NCBI Taxonomy" id="675120"/>
    <lineage>
        <taxon>Eukaryota</taxon>
        <taxon>Fungi</taxon>
        <taxon>Dikarya</taxon>
        <taxon>Ascomycota</taxon>
        <taxon>Pezizomycotina</taxon>
        <taxon>Dothideomycetes</taxon>
        <taxon>Dothideomycetidae</taxon>
        <taxon>Mycosphaerellales</taxon>
        <taxon>Mycosphaerellaceae</taxon>
        <taxon>Dothistroma</taxon>
    </lineage>
</organism>
<evidence type="ECO:0008006" key="5">
    <source>
        <dbReference type="Google" id="ProtNLM"/>
    </source>
</evidence>
<sequence>MALAVLQAAQQLAFLSPSFNQPIAPGQAVTVSWKSPYEFTNVEVLQGPDNNGLYSTDILAANATQDLNTLIWTANSAPGNDYSVPFLFRLQKGDSPNDCAVCTTSTSAFSVTDSNAPAAGVSSSGATIAQTTGMSAAASTPSAASTSSPASGSTEALSATSASAMTSVESSVAAATSASSAMETSMSSSGSSTAAAMSTSAAGMSSPAPSSSSAVSAAAASASSTSGYQQITEENYHPPSKETLAIGLGIGIPIGLLAIGMIAFLLWDKRRKQKKYASSAMGYDEQRRGEDIVDEQVHKPSRESQTSGWTSKHSHKTVSSYHSKFDFEEEEGSANESWLQEAVRAGRDTRM</sequence>
<gene>
    <name evidence="3" type="ORF">DOTSEDRAFT_29463</name>
</gene>
<feature type="region of interest" description="Disordered" evidence="1">
    <location>
        <begin position="297"/>
        <end position="351"/>
    </location>
</feature>
<reference evidence="4" key="1">
    <citation type="journal article" date="2012" name="PLoS Genet.">
        <title>The genomes of the fungal plant pathogens Cladosporium fulvum and Dothistroma septosporum reveal adaptation to different hosts and lifestyles but also signatures of common ancestry.</title>
        <authorList>
            <person name="de Wit P.J.G.M."/>
            <person name="van der Burgt A."/>
            <person name="Oekmen B."/>
            <person name="Stergiopoulos I."/>
            <person name="Abd-Elsalam K.A."/>
            <person name="Aerts A.L."/>
            <person name="Bahkali A.H."/>
            <person name="Beenen H.G."/>
            <person name="Chettri P."/>
            <person name="Cox M.P."/>
            <person name="Datema E."/>
            <person name="de Vries R.P."/>
            <person name="Dhillon B."/>
            <person name="Ganley A.R."/>
            <person name="Griffiths S.A."/>
            <person name="Guo Y."/>
            <person name="Hamelin R.C."/>
            <person name="Henrissat B."/>
            <person name="Kabir M.S."/>
            <person name="Jashni M.K."/>
            <person name="Kema G."/>
            <person name="Klaubauf S."/>
            <person name="Lapidus A."/>
            <person name="Levasseur A."/>
            <person name="Lindquist E."/>
            <person name="Mehrabi R."/>
            <person name="Ohm R.A."/>
            <person name="Owen T.J."/>
            <person name="Salamov A."/>
            <person name="Schwelm A."/>
            <person name="Schijlen E."/>
            <person name="Sun H."/>
            <person name="van den Burg H.A."/>
            <person name="van Ham R.C.H.J."/>
            <person name="Zhang S."/>
            <person name="Goodwin S.B."/>
            <person name="Grigoriev I.V."/>
            <person name="Collemare J."/>
            <person name="Bradshaw R.E."/>
        </authorList>
    </citation>
    <scope>NUCLEOTIDE SEQUENCE [LARGE SCALE GENOMIC DNA]</scope>
    <source>
        <strain evidence="4">NZE10 / CBS 128990</strain>
    </source>
</reference>
<feature type="compositionally biased region" description="Polar residues" evidence="1">
    <location>
        <begin position="303"/>
        <end position="322"/>
    </location>
</feature>
<evidence type="ECO:0000256" key="2">
    <source>
        <dbReference type="SAM" id="Phobius"/>
    </source>
</evidence>
<keyword evidence="2" id="KW-0472">Membrane</keyword>
<evidence type="ECO:0000256" key="1">
    <source>
        <dbReference type="SAM" id="MobiDB-lite"/>
    </source>
</evidence>
<proteinExistence type="predicted"/>
<dbReference type="OMA" id="NTVEWIA"/>
<dbReference type="HOGENOM" id="CLU_789944_0_0_1"/>
<feature type="transmembrane region" description="Helical" evidence="2">
    <location>
        <begin position="244"/>
        <end position="267"/>
    </location>
</feature>
<name>N1PBJ5_DOTSN</name>
<dbReference type="OrthoDB" id="3649161at2759"/>
<reference evidence="3 4" key="2">
    <citation type="journal article" date="2012" name="PLoS Pathog.">
        <title>Diverse lifestyles and strategies of plant pathogenesis encoded in the genomes of eighteen Dothideomycetes fungi.</title>
        <authorList>
            <person name="Ohm R.A."/>
            <person name="Feau N."/>
            <person name="Henrissat B."/>
            <person name="Schoch C.L."/>
            <person name="Horwitz B.A."/>
            <person name="Barry K.W."/>
            <person name="Condon B.J."/>
            <person name="Copeland A.C."/>
            <person name="Dhillon B."/>
            <person name="Glaser F."/>
            <person name="Hesse C.N."/>
            <person name="Kosti I."/>
            <person name="LaButti K."/>
            <person name="Lindquist E.A."/>
            <person name="Lucas S."/>
            <person name="Salamov A.A."/>
            <person name="Bradshaw R.E."/>
            <person name="Ciuffetti L."/>
            <person name="Hamelin R.C."/>
            <person name="Kema G.H.J."/>
            <person name="Lawrence C."/>
            <person name="Scott J.A."/>
            <person name="Spatafora J.W."/>
            <person name="Turgeon B.G."/>
            <person name="de Wit P.J.G.M."/>
            <person name="Zhong S."/>
            <person name="Goodwin S.B."/>
            <person name="Grigoriev I.V."/>
        </authorList>
    </citation>
    <scope>NUCLEOTIDE SEQUENCE [LARGE SCALE GENOMIC DNA]</scope>
    <source>
        <strain evidence="4">NZE10 / CBS 128990</strain>
    </source>
</reference>
<keyword evidence="2" id="KW-1133">Transmembrane helix</keyword>
<dbReference type="STRING" id="675120.N1PBJ5"/>
<keyword evidence="2" id="KW-0812">Transmembrane</keyword>
<accession>N1PBJ5</accession>
<dbReference type="Proteomes" id="UP000016933">
    <property type="component" value="Unassembled WGS sequence"/>
</dbReference>
<evidence type="ECO:0000313" key="4">
    <source>
        <dbReference type="Proteomes" id="UP000016933"/>
    </source>
</evidence>